<dbReference type="EMBL" id="BAABHQ010000017">
    <property type="protein sequence ID" value="GAA4889262.1"/>
    <property type="molecule type" value="Genomic_DNA"/>
</dbReference>
<comment type="caution">
    <text evidence="2">The sequence shown here is derived from an EMBL/GenBank/DDBJ whole genome shotgun (WGS) entry which is preliminary data.</text>
</comment>
<organism evidence="2 3">
    <name type="scientific">Actinomycetospora straminea</name>
    <dbReference type="NCBI Taxonomy" id="663607"/>
    <lineage>
        <taxon>Bacteria</taxon>
        <taxon>Bacillati</taxon>
        <taxon>Actinomycetota</taxon>
        <taxon>Actinomycetes</taxon>
        <taxon>Pseudonocardiales</taxon>
        <taxon>Pseudonocardiaceae</taxon>
        <taxon>Actinomycetospora</taxon>
    </lineage>
</organism>
<evidence type="ECO:0000313" key="3">
    <source>
        <dbReference type="Proteomes" id="UP001500457"/>
    </source>
</evidence>
<protein>
    <submittedName>
        <fullName evidence="2">Uncharacterized protein</fullName>
    </submittedName>
</protein>
<keyword evidence="3" id="KW-1185">Reference proteome</keyword>
<gene>
    <name evidence="2" type="ORF">GCM10023203_48070</name>
</gene>
<keyword evidence="1" id="KW-0472">Membrane</keyword>
<evidence type="ECO:0000313" key="2">
    <source>
        <dbReference type="EMBL" id="GAA4889262.1"/>
    </source>
</evidence>
<name>A0ABP9EZB1_9PSEU</name>
<feature type="transmembrane region" description="Helical" evidence="1">
    <location>
        <begin position="30"/>
        <end position="56"/>
    </location>
</feature>
<dbReference type="RefSeq" id="WP_274230395.1">
    <property type="nucleotide sequence ID" value="NZ_BAABHQ010000017.1"/>
</dbReference>
<dbReference type="Proteomes" id="UP001500457">
    <property type="component" value="Unassembled WGS sequence"/>
</dbReference>
<evidence type="ECO:0000256" key="1">
    <source>
        <dbReference type="SAM" id="Phobius"/>
    </source>
</evidence>
<proteinExistence type="predicted"/>
<sequence>MSVTPTSTPTPAPAGPTARRVPRSVLVSAWAVPVMLVGGFAMLAVVPVTVAVVGILRDARLRALRWWAAALGLAYATPLALWAIGPDRAPSLTKDMHPAPAAVIVAVSLGLVAVLHLRGRAGRR</sequence>
<feature type="transmembrane region" description="Helical" evidence="1">
    <location>
        <begin position="63"/>
        <end position="85"/>
    </location>
</feature>
<keyword evidence="1" id="KW-0812">Transmembrane</keyword>
<accession>A0ABP9EZB1</accession>
<keyword evidence="1" id="KW-1133">Transmembrane helix</keyword>
<feature type="transmembrane region" description="Helical" evidence="1">
    <location>
        <begin position="97"/>
        <end position="117"/>
    </location>
</feature>
<reference evidence="3" key="1">
    <citation type="journal article" date="2019" name="Int. J. Syst. Evol. Microbiol.">
        <title>The Global Catalogue of Microorganisms (GCM) 10K type strain sequencing project: providing services to taxonomists for standard genome sequencing and annotation.</title>
        <authorList>
            <consortium name="The Broad Institute Genomics Platform"/>
            <consortium name="The Broad Institute Genome Sequencing Center for Infectious Disease"/>
            <person name="Wu L."/>
            <person name="Ma J."/>
        </authorList>
    </citation>
    <scope>NUCLEOTIDE SEQUENCE [LARGE SCALE GENOMIC DNA]</scope>
    <source>
        <strain evidence="3">JCM 17983</strain>
    </source>
</reference>